<evidence type="ECO:0000313" key="2">
    <source>
        <dbReference type="Proteomes" id="UP000075902"/>
    </source>
</evidence>
<proteinExistence type="predicted"/>
<dbReference type="AlphaFoldDB" id="A0A182U2V1"/>
<accession>A0A182U2V1</accession>
<evidence type="ECO:0000313" key="1">
    <source>
        <dbReference type="EnsemblMetazoa" id="AMEC012898-PA"/>
    </source>
</evidence>
<sequence>MVAGILLLLHKVADHDQTLLVGRFADLGREPERLDAVLAGEEARLLQALRLVHQLVRPLDIAGFAEAAQNHRVQLGELQWNRCLANSTGAVARPSFRSAAAGLPIASELDTKSSRSSTNWKASPRLRPYWKLSSAICSSAPDSTATCERDRKGEELLAINDAVFLYVLVK</sequence>
<reference evidence="2" key="1">
    <citation type="submission" date="2014-01" db="EMBL/GenBank/DDBJ databases">
        <title>The Genome Sequence of Anopheles melas CM1001059_A (V2).</title>
        <authorList>
            <consortium name="The Broad Institute Genomics Platform"/>
            <person name="Neafsey D.E."/>
            <person name="Besansky N."/>
            <person name="Howell P."/>
            <person name="Walton C."/>
            <person name="Young S.K."/>
            <person name="Zeng Q."/>
            <person name="Gargeya S."/>
            <person name="Fitzgerald M."/>
            <person name="Haas B."/>
            <person name="Abouelleil A."/>
            <person name="Allen A.W."/>
            <person name="Alvarado L."/>
            <person name="Arachchi H.M."/>
            <person name="Berlin A.M."/>
            <person name="Chapman S.B."/>
            <person name="Gainer-Dewar J."/>
            <person name="Goldberg J."/>
            <person name="Griggs A."/>
            <person name="Gujja S."/>
            <person name="Hansen M."/>
            <person name="Howarth C."/>
            <person name="Imamovic A."/>
            <person name="Ireland A."/>
            <person name="Larimer J."/>
            <person name="McCowan C."/>
            <person name="Murphy C."/>
            <person name="Pearson M."/>
            <person name="Poon T.W."/>
            <person name="Priest M."/>
            <person name="Roberts A."/>
            <person name="Saif S."/>
            <person name="Shea T."/>
            <person name="Sisk P."/>
            <person name="Sykes S."/>
            <person name="Wortman J."/>
            <person name="Nusbaum C."/>
            <person name="Birren B."/>
        </authorList>
    </citation>
    <scope>NUCLEOTIDE SEQUENCE [LARGE SCALE GENOMIC DNA]</scope>
    <source>
        <strain evidence="2">CM1001059</strain>
    </source>
</reference>
<organism evidence="1 2">
    <name type="scientific">Anopheles melas</name>
    <dbReference type="NCBI Taxonomy" id="34690"/>
    <lineage>
        <taxon>Eukaryota</taxon>
        <taxon>Metazoa</taxon>
        <taxon>Ecdysozoa</taxon>
        <taxon>Arthropoda</taxon>
        <taxon>Hexapoda</taxon>
        <taxon>Insecta</taxon>
        <taxon>Pterygota</taxon>
        <taxon>Neoptera</taxon>
        <taxon>Endopterygota</taxon>
        <taxon>Diptera</taxon>
        <taxon>Nematocera</taxon>
        <taxon>Culicoidea</taxon>
        <taxon>Culicidae</taxon>
        <taxon>Anophelinae</taxon>
        <taxon>Anopheles</taxon>
    </lineage>
</organism>
<protein>
    <submittedName>
        <fullName evidence="1">Uncharacterized protein</fullName>
    </submittedName>
</protein>
<keyword evidence="2" id="KW-1185">Reference proteome</keyword>
<dbReference type="VEuPathDB" id="VectorBase:AMEC012898"/>
<dbReference type="Proteomes" id="UP000075902">
    <property type="component" value="Unassembled WGS sequence"/>
</dbReference>
<dbReference type="EnsemblMetazoa" id="AMEC012898-RA">
    <property type="protein sequence ID" value="AMEC012898-PA"/>
    <property type="gene ID" value="AMEC012898"/>
</dbReference>
<reference evidence="1" key="2">
    <citation type="submission" date="2020-05" db="UniProtKB">
        <authorList>
            <consortium name="EnsemblMetazoa"/>
        </authorList>
    </citation>
    <scope>IDENTIFICATION</scope>
    <source>
        <strain evidence="1">CM1001059</strain>
    </source>
</reference>
<name>A0A182U2V1_9DIPT</name>